<name>A0A223HW97_THETR</name>
<proteinExistence type="predicted"/>
<dbReference type="Proteomes" id="UP000214975">
    <property type="component" value="Chromosome"/>
</dbReference>
<dbReference type="AlphaFoldDB" id="A0A223HW97"/>
<feature type="transmembrane region" description="Helical" evidence="6">
    <location>
        <begin position="419"/>
        <end position="439"/>
    </location>
</feature>
<dbReference type="InterPro" id="IPR050833">
    <property type="entry name" value="Poly_Biosynth_Transport"/>
</dbReference>
<feature type="transmembrane region" description="Helical" evidence="6">
    <location>
        <begin position="325"/>
        <end position="343"/>
    </location>
</feature>
<gene>
    <name evidence="7" type="ORF">Thert_00554</name>
</gene>
<evidence type="ECO:0000313" key="8">
    <source>
        <dbReference type="Proteomes" id="UP000214975"/>
    </source>
</evidence>
<dbReference type="GO" id="GO:0005886">
    <property type="term" value="C:plasma membrane"/>
    <property type="evidence" value="ECO:0007669"/>
    <property type="project" value="UniProtKB-SubCell"/>
</dbReference>
<dbReference type="PANTHER" id="PTHR30250">
    <property type="entry name" value="PST FAMILY PREDICTED COLANIC ACID TRANSPORTER"/>
    <property type="match status" value="1"/>
</dbReference>
<evidence type="ECO:0000313" key="7">
    <source>
        <dbReference type="EMBL" id="AST56738.1"/>
    </source>
</evidence>
<dbReference type="PIRSF" id="PIRSF038958">
    <property type="entry name" value="PG_synth_SpoVB"/>
    <property type="match status" value="1"/>
</dbReference>
<dbReference type="RefSeq" id="WP_094396824.1">
    <property type="nucleotide sequence ID" value="NZ_CP016893.1"/>
</dbReference>
<protein>
    <submittedName>
        <fullName evidence="7">Stage V sporulation protein B</fullName>
    </submittedName>
</protein>
<dbReference type="InterPro" id="IPR014249">
    <property type="entry name" value="Spore_V_B"/>
</dbReference>
<evidence type="ECO:0000256" key="2">
    <source>
        <dbReference type="ARBA" id="ARBA00022475"/>
    </source>
</evidence>
<sequence length="519" mass="57976">MHNRSFVRGAFILTIANVIDRAIGFVFRIILSNLLGSEGTGIYQIALPIYFVSITFITSGITAVTSRFVSEERAKRNRKNIFSIMEVSFFIVILMGIVISSIIFFNAKYISDNLLHEPRAYLSILVFTPVLIIVSSSSIFKGFFQGLINMIPASVSEIVEQIVRVSLTLYLFSILTDIKLEYAAVIAVLGIAAGEVTSFFMYIFYYRRELCYIKEEIPDEGETWDKLDIAKTIIKTSFPITISRMIVNILDLFESLIIPSRLIKSGLTHKEAISEFGKLSGMAYPLAYMPAVITMSLSVTVLPAVSEAASLKKWDTVRLCINQAIGYTTMIAIPAIILFLTLHDEIATLLYPNSPGVGALVKIIAAGSIFAYLESIVTSILNGLGMQNIVLKNSVIWTVISVIAMYVLIPIPSLRLFGYIYGFIFADILVFILNFRALVKVTGLTVDYNNWFFKPLTSALIMSIADTIMYFNLILVIANKWIVMFITVSSGLALYLLISYIIKLPYLDDLNKIIFSRSK</sequence>
<feature type="transmembrane region" description="Helical" evidence="6">
    <location>
        <begin position="363"/>
        <end position="383"/>
    </location>
</feature>
<feature type="transmembrane region" description="Helical" evidence="6">
    <location>
        <begin position="42"/>
        <end position="69"/>
    </location>
</feature>
<reference evidence="7 8" key="1">
    <citation type="submission" date="2016-08" db="EMBL/GenBank/DDBJ databases">
        <title>A novel genetic cassette of butanologenic Thermoanaerobacterium thermosaccharolyticum that directly convert cellulose to butanol.</title>
        <authorList>
            <person name="Li T."/>
            <person name="He J."/>
        </authorList>
    </citation>
    <scope>NUCLEOTIDE SEQUENCE [LARGE SCALE GENOMIC DNA]</scope>
    <source>
        <strain evidence="7 8">TG57</strain>
    </source>
</reference>
<feature type="transmembrane region" description="Helical" evidence="6">
    <location>
        <begin position="7"/>
        <end position="30"/>
    </location>
</feature>
<comment type="subcellular location">
    <subcellularLocation>
        <location evidence="1">Cell membrane</location>
        <topology evidence="1">Multi-pass membrane protein</topology>
    </subcellularLocation>
</comment>
<keyword evidence="5 6" id="KW-0472">Membrane</keyword>
<evidence type="ECO:0000256" key="4">
    <source>
        <dbReference type="ARBA" id="ARBA00022989"/>
    </source>
</evidence>
<dbReference type="NCBIfam" id="TIGR02900">
    <property type="entry name" value="spore_V_B"/>
    <property type="match status" value="1"/>
</dbReference>
<feature type="transmembrane region" description="Helical" evidence="6">
    <location>
        <begin position="481"/>
        <end position="502"/>
    </location>
</feature>
<dbReference type="EMBL" id="CP016893">
    <property type="protein sequence ID" value="AST56738.1"/>
    <property type="molecule type" value="Genomic_DNA"/>
</dbReference>
<feature type="transmembrane region" description="Helical" evidence="6">
    <location>
        <begin position="81"/>
        <end position="105"/>
    </location>
</feature>
<feature type="transmembrane region" description="Helical" evidence="6">
    <location>
        <begin position="184"/>
        <end position="205"/>
    </location>
</feature>
<dbReference type="Pfam" id="PF01943">
    <property type="entry name" value="Polysacc_synt"/>
    <property type="match status" value="1"/>
</dbReference>
<evidence type="ECO:0000256" key="5">
    <source>
        <dbReference type="ARBA" id="ARBA00023136"/>
    </source>
</evidence>
<feature type="transmembrane region" description="Helical" evidence="6">
    <location>
        <begin position="120"/>
        <end position="140"/>
    </location>
</feature>
<keyword evidence="4 6" id="KW-1133">Transmembrane helix</keyword>
<feature type="transmembrane region" description="Helical" evidence="6">
    <location>
        <begin position="283"/>
        <end position="305"/>
    </location>
</feature>
<evidence type="ECO:0000256" key="1">
    <source>
        <dbReference type="ARBA" id="ARBA00004651"/>
    </source>
</evidence>
<keyword evidence="2" id="KW-1003">Cell membrane</keyword>
<evidence type="ECO:0000256" key="6">
    <source>
        <dbReference type="SAM" id="Phobius"/>
    </source>
</evidence>
<accession>A0A223HW97</accession>
<organism evidence="7 8">
    <name type="scientific">Thermoanaerobacterium thermosaccharolyticum</name>
    <name type="common">Clostridium thermosaccharolyticum</name>
    <dbReference type="NCBI Taxonomy" id="1517"/>
    <lineage>
        <taxon>Bacteria</taxon>
        <taxon>Bacillati</taxon>
        <taxon>Bacillota</taxon>
        <taxon>Clostridia</taxon>
        <taxon>Thermoanaerobacterales</taxon>
        <taxon>Thermoanaerobacteraceae</taxon>
        <taxon>Thermoanaerobacterium</taxon>
    </lineage>
</organism>
<keyword evidence="3 6" id="KW-0812">Transmembrane</keyword>
<evidence type="ECO:0000256" key="3">
    <source>
        <dbReference type="ARBA" id="ARBA00022692"/>
    </source>
</evidence>
<dbReference type="CDD" id="cd13124">
    <property type="entry name" value="MATE_SpoVB_like"/>
    <property type="match status" value="1"/>
</dbReference>
<feature type="transmembrane region" description="Helical" evidence="6">
    <location>
        <begin position="395"/>
        <end position="413"/>
    </location>
</feature>
<dbReference type="PANTHER" id="PTHR30250:SF21">
    <property type="entry name" value="LIPID II FLIPPASE MURJ"/>
    <property type="match status" value="1"/>
</dbReference>
<dbReference type="InterPro" id="IPR002797">
    <property type="entry name" value="Polysacc_synth"/>
</dbReference>
<dbReference type="InterPro" id="IPR024923">
    <property type="entry name" value="PG_synth_SpoVB"/>
</dbReference>
<feature type="transmembrane region" description="Helical" evidence="6">
    <location>
        <begin position="451"/>
        <end position="475"/>
    </location>
</feature>